<organism evidence="1 2">
    <name type="scientific">Ignelater luminosus</name>
    <name type="common">Cucubano</name>
    <name type="synonym">Pyrophorus luminosus</name>
    <dbReference type="NCBI Taxonomy" id="2038154"/>
    <lineage>
        <taxon>Eukaryota</taxon>
        <taxon>Metazoa</taxon>
        <taxon>Ecdysozoa</taxon>
        <taxon>Arthropoda</taxon>
        <taxon>Hexapoda</taxon>
        <taxon>Insecta</taxon>
        <taxon>Pterygota</taxon>
        <taxon>Neoptera</taxon>
        <taxon>Endopterygota</taxon>
        <taxon>Coleoptera</taxon>
        <taxon>Polyphaga</taxon>
        <taxon>Elateriformia</taxon>
        <taxon>Elateroidea</taxon>
        <taxon>Elateridae</taxon>
        <taxon>Agrypninae</taxon>
        <taxon>Pyrophorini</taxon>
        <taxon>Ignelater</taxon>
    </lineage>
</organism>
<protein>
    <submittedName>
        <fullName evidence="1">Uncharacterized protein</fullName>
    </submittedName>
</protein>
<evidence type="ECO:0000313" key="2">
    <source>
        <dbReference type="Proteomes" id="UP000801492"/>
    </source>
</evidence>
<evidence type="ECO:0000313" key="1">
    <source>
        <dbReference type="EMBL" id="KAF2902638.1"/>
    </source>
</evidence>
<name>A0A8K0GM30_IGNLU</name>
<gene>
    <name evidence="1" type="ORF">ILUMI_03548</name>
</gene>
<proteinExistence type="predicted"/>
<reference evidence="1" key="1">
    <citation type="submission" date="2019-08" db="EMBL/GenBank/DDBJ databases">
        <title>The genome of the North American firefly Photinus pyralis.</title>
        <authorList>
            <consortium name="Photinus pyralis genome working group"/>
            <person name="Fallon T.R."/>
            <person name="Sander Lower S.E."/>
            <person name="Weng J.-K."/>
        </authorList>
    </citation>
    <scope>NUCLEOTIDE SEQUENCE</scope>
    <source>
        <strain evidence="1">TRF0915ILg1</strain>
        <tissue evidence="1">Whole body</tissue>
    </source>
</reference>
<dbReference type="OrthoDB" id="6774481at2759"/>
<sequence length="124" mass="14222">MTVFGVVSEDRKVCKSLQSGGAVKQSVRDHINAFDYIESHFWIATEGMYHSISTEEFNISFFKPKKDICDILHSYENSTTEEKLKLEEDYQLHRANRLTARMAKESDKITAGENLHFLAAAFDI</sequence>
<comment type="caution">
    <text evidence="1">The sequence shown here is derived from an EMBL/GenBank/DDBJ whole genome shotgun (WGS) entry which is preliminary data.</text>
</comment>
<dbReference type="AlphaFoldDB" id="A0A8K0GM30"/>
<accession>A0A8K0GM30</accession>
<keyword evidence="2" id="KW-1185">Reference proteome</keyword>
<dbReference type="Proteomes" id="UP000801492">
    <property type="component" value="Unassembled WGS sequence"/>
</dbReference>
<dbReference type="EMBL" id="VTPC01001234">
    <property type="protein sequence ID" value="KAF2902638.1"/>
    <property type="molecule type" value="Genomic_DNA"/>
</dbReference>